<comment type="pathway">
    <text evidence="1">Protein modification; protein ubiquitination.</text>
</comment>
<dbReference type="InterPro" id="IPR011333">
    <property type="entry name" value="SKP1/BTB/POZ_sf"/>
</dbReference>
<dbReference type="InterPro" id="IPR035898">
    <property type="entry name" value="TAZ_dom_sf"/>
</dbReference>
<dbReference type="Gene3D" id="3.30.710.10">
    <property type="entry name" value="Potassium Channel Kv1.1, Chain A"/>
    <property type="match status" value="1"/>
</dbReference>
<dbReference type="FunFam" id="1.25.40.420:FF:000012">
    <property type="entry name" value="BTB/POZ and TAZ domain-containing protein 2"/>
    <property type="match status" value="1"/>
</dbReference>
<dbReference type="SMART" id="SM00551">
    <property type="entry name" value="ZnF_TAZ"/>
    <property type="match status" value="1"/>
</dbReference>
<reference evidence="7 8" key="1">
    <citation type="journal article" date="2022" name="Nat. Plants">
        <title>Genomes of leafy and leafless Platanthera orchids illuminate the evolution of mycoheterotrophy.</title>
        <authorList>
            <person name="Li M.H."/>
            <person name="Liu K.W."/>
            <person name="Li Z."/>
            <person name="Lu H.C."/>
            <person name="Ye Q.L."/>
            <person name="Zhang D."/>
            <person name="Wang J.Y."/>
            <person name="Li Y.F."/>
            <person name="Zhong Z.M."/>
            <person name="Liu X."/>
            <person name="Yu X."/>
            <person name="Liu D.K."/>
            <person name="Tu X.D."/>
            <person name="Liu B."/>
            <person name="Hao Y."/>
            <person name="Liao X.Y."/>
            <person name="Jiang Y.T."/>
            <person name="Sun W.H."/>
            <person name="Chen J."/>
            <person name="Chen Y.Q."/>
            <person name="Ai Y."/>
            <person name="Zhai J.W."/>
            <person name="Wu S.S."/>
            <person name="Zhou Z."/>
            <person name="Hsiao Y.Y."/>
            <person name="Wu W.L."/>
            <person name="Chen Y.Y."/>
            <person name="Lin Y.F."/>
            <person name="Hsu J.L."/>
            <person name="Li C.Y."/>
            <person name="Wang Z.W."/>
            <person name="Zhao X."/>
            <person name="Zhong W.Y."/>
            <person name="Ma X.K."/>
            <person name="Ma L."/>
            <person name="Huang J."/>
            <person name="Chen G.Z."/>
            <person name="Huang M.Z."/>
            <person name="Huang L."/>
            <person name="Peng D.H."/>
            <person name="Luo Y.B."/>
            <person name="Zou S.Q."/>
            <person name="Chen S.P."/>
            <person name="Lan S."/>
            <person name="Tsai W.C."/>
            <person name="Van de Peer Y."/>
            <person name="Liu Z.J."/>
        </authorList>
    </citation>
    <scope>NUCLEOTIDE SEQUENCE [LARGE SCALE GENOMIC DNA]</scope>
    <source>
        <strain evidence="7">Lor287</strain>
    </source>
</reference>
<dbReference type="Gene3D" id="1.25.40.420">
    <property type="match status" value="1"/>
</dbReference>
<dbReference type="Pfam" id="PF02135">
    <property type="entry name" value="zf-TAZ"/>
    <property type="match status" value="1"/>
</dbReference>
<gene>
    <name evidence="7" type="primary">BT1</name>
    <name evidence="7" type="ORF">KSP39_PZI019272</name>
</gene>
<keyword evidence="2" id="KW-0479">Metal-binding</keyword>
<evidence type="ECO:0000313" key="8">
    <source>
        <dbReference type="Proteomes" id="UP001418222"/>
    </source>
</evidence>
<evidence type="ECO:0000313" key="7">
    <source>
        <dbReference type="EMBL" id="KAK8923752.1"/>
    </source>
</evidence>
<keyword evidence="4" id="KW-0833">Ubl conjugation pathway</keyword>
<dbReference type="GO" id="GO:0009751">
    <property type="term" value="P:response to salicylic acid"/>
    <property type="evidence" value="ECO:0007669"/>
    <property type="project" value="UniProtKB-ARBA"/>
</dbReference>
<keyword evidence="3" id="KW-0863">Zinc-finger</keyword>
<evidence type="ECO:0000256" key="4">
    <source>
        <dbReference type="ARBA" id="ARBA00022786"/>
    </source>
</evidence>
<keyword evidence="5" id="KW-0862">Zinc</keyword>
<evidence type="ECO:0000256" key="1">
    <source>
        <dbReference type="ARBA" id="ARBA00004906"/>
    </source>
</evidence>
<dbReference type="PANTHER" id="PTHR46287">
    <property type="entry name" value="BTB/POZ AND TAZ DOMAIN-CONTAINING PROTEIN 3-RELATED"/>
    <property type="match status" value="1"/>
</dbReference>
<dbReference type="SUPFAM" id="SSF54695">
    <property type="entry name" value="POZ domain"/>
    <property type="match status" value="1"/>
</dbReference>
<dbReference type="FunFam" id="1.20.1020.10:FF:000004">
    <property type="entry name" value="BTB/POZ and TAZ domain-containing protein 2"/>
    <property type="match status" value="1"/>
</dbReference>
<dbReference type="Gene3D" id="1.20.1020.10">
    <property type="entry name" value="TAZ domain"/>
    <property type="match status" value="1"/>
</dbReference>
<dbReference type="GO" id="GO:0042542">
    <property type="term" value="P:response to hydrogen peroxide"/>
    <property type="evidence" value="ECO:0007669"/>
    <property type="project" value="UniProtKB-ARBA"/>
</dbReference>
<sequence>MGVPANPNDFGLFCEAAADFHIVTSGGRSIPAHSRVLASASPVLEKMIIKQCKKGRSGWAIQISGVPCDAVVNFLRFLYAGESCQPLEAVAAMERHGVQLLVLSHAYRIRWLKRRCETEICGQVVPDDAVDVMKLARLCDAPRLFRRCLGVVAKDFANVQRSEGWRFVQTYDPRLELEVLQFMEEREQRRRRWRRERVDQEVFMQLSEAMECLEHICTEGCTVVGPHDGEPPSKNRGPCIKFRTCEALQFLIRHFATCGKKLAGGGGCIQCKRMWQLFRLHSSLCDRASCKVPLCRKFKIRMPEEGKMKGNEATWRLLVKKVTVARVMSSLDARKTPEQIHKAWERYRRRN</sequence>
<dbReference type="PANTHER" id="PTHR46287:SF5">
    <property type="entry name" value="OS02G0596700 PROTEIN"/>
    <property type="match status" value="1"/>
</dbReference>
<dbReference type="InterPro" id="IPR000197">
    <property type="entry name" value="Znf_TAZ"/>
</dbReference>
<dbReference type="InterPro" id="IPR044513">
    <property type="entry name" value="BT1/2/3/4/5"/>
</dbReference>
<dbReference type="GO" id="GO:0005634">
    <property type="term" value="C:nucleus"/>
    <property type="evidence" value="ECO:0007669"/>
    <property type="project" value="TreeGrafter"/>
</dbReference>
<organism evidence="7 8">
    <name type="scientific">Platanthera zijinensis</name>
    <dbReference type="NCBI Taxonomy" id="2320716"/>
    <lineage>
        <taxon>Eukaryota</taxon>
        <taxon>Viridiplantae</taxon>
        <taxon>Streptophyta</taxon>
        <taxon>Embryophyta</taxon>
        <taxon>Tracheophyta</taxon>
        <taxon>Spermatophyta</taxon>
        <taxon>Magnoliopsida</taxon>
        <taxon>Liliopsida</taxon>
        <taxon>Asparagales</taxon>
        <taxon>Orchidaceae</taxon>
        <taxon>Orchidoideae</taxon>
        <taxon>Orchideae</taxon>
        <taxon>Orchidinae</taxon>
        <taxon>Platanthera</taxon>
    </lineage>
</organism>
<dbReference type="Pfam" id="PF00651">
    <property type="entry name" value="BTB"/>
    <property type="match status" value="1"/>
</dbReference>
<proteinExistence type="predicted"/>
<feature type="domain" description="BTB" evidence="6">
    <location>
        <begin position="18"/>
        <end position="82"/>
    </location>
</feature>
<dbReference type="GO" id="GO:0009725">
    <property type="term" value="P:response to hormone"/>
    <property type="evidence" value="ECO:0007669"/>
    <property type="project" value="UniProtKB-ARBA"/>
</dbReference>
<name>A0AAP0FXS9_9ASPA</name>
<dbReference type="GO" id="GO:0005516">
    <property type="term" value="F:calmodulin binding"/>
    <property type="evidence" value="ECO:0007669"/>
    <property type="project" value="UniProtKB-ARBA"/>
</dbReference>
<dbReference type="InterPro" id="IPR000210">
    <property type="entry name" value="BTB/POZ_dom"/>
</dbReference>
<dbReference type="SUPFAM" id="SSF57933">
    <property type="entry name" value="TAZ domain"/>
    <property type="match status" value="1"/>
</dbReference>
<dbReference type="PROSITE" id="PS50097">
    <property type="entry name" value="BTB"/>
    <property type="match status" value="1"/>
</dbReference>
<evidence type="ECO:0000256" key="2">
    <source>
        <dbReference type="ARBA" id="ARBA00022723"/>
    </source>
</evidence>
<protein>
    <submittedName>
        <fullName evidence="7">BTB/POZ and TAZ domain-containing protein 1</fullName>
    </submittedName>
</protein>
<dbReference type="GO" id="GO:0006355">
    <property type="term" value="P:regulation of DNA-templated transcription"/>
    <property type="evidence" value="ECO:0007669"/>
    <property type="project" value="UniProtKB-ARBA"/>
</dbReference>
<dbReference type="EMBL" id="JBBWWQ010000017">
    <property type="protein sequence ID" value="KAK8923752.1"/>
    <property type="molecule type" value="Genomic_DNA"/>
</dbReference>
<comment type="caution">
    <text evidence="7">The sequence shown here is derived from an EMBL/GenBank/DDBJ whole genome shotgun (WGS) entry which is preliminary data.</text>
</comment>
<evidence type="ECO:0000256" key="3">
    <source>
        <dbReference type="ARBA" id="ARBA00022771"/>
    </source>
</evidence>
<dbReference type="AlphaFoldDB" id="A0AAP0FXS9"/>
<dbReference type="GO" id="GO:0008270">
    <property type="term" value="F:zinc ion binding"/>
    <property type="evidence" value="ECO:0007669"/>
    <property type="project" value="UniProtKB-KW"/>
</dbReference>
<accession>A0AAP0FXS9</accession>
<dbReference type="Proteomes" id="UP001418222">
    <property type="component" value="Unassembled WGS sequence"/>
</dbReference>
<dbReference type="SMART" id="SM00225">
    <property type="entry name" value="BTB"/>
    <property type="match status" value="1"/>
</dbReference>
<evidence type="ECO:0000256" key="5">
    <source>
        <dbReference type="ARBA" id="ARBA00022833"/>
    </source>
</evidence>
<evidence type="ECO:0000259" key="6">
    <source>
        <dbReference type="PROSITE" id="PS50097"/>
    </source>
</evidence>
<keyword evidence="8" id="KW-1185">Reference proteome</keyword>